<reference evidence="2" key="1">
    <citation type="submission" date="2022-11" db="UniProtKB">
        <authorList>
            <consortium name="WormBaseParasite"/>
        </authorList>
    </citation>
    <scope>IDENTIFICATION</scope>
</reference>
<dbReference type="AlphaFoldDB" id="A0A915HKX6"/>
<evidence type="ECO:0000313" key="1">
    <source>
        <dbReference type="Proteomes" id="UP000887565"/>
    </source>
</evidence>
<protein>
    <submittedName>
        <fullName evidence="2">Uncharacterized protein</fullName>
    </submittedName>
</protein>
<proteinExistence type="predicted"/>
<accession>A0A915HKX6</accession>
<keyword evidence="1" id="KW-1185">Reference proteome</keyword>
<name>A0A915HKX6_ROMCU</name>
<sequence length="64" mass="7434">MKANLAAKRSDMSLIFTFSSLTSMKPSGIEKRMTVFERRLEALKRNRRSFVLRVDIAQELVTKE</sequence>
<dbReference type="WBParaSite" id="nRc.2.0.1.t02125-RA">
    <property type="protein sequence ID" value="nRc.2.0.1.t02125-RA"/>
    <property type="gene ID" value="nRc.2.0.1.g02125"/>
</dbReference>
<evidence type="ECO:0000313" key="2">
    <source>
        <dbReference type="WBParaSite" id="nRc.2.0.1.t02125-RA"/>
    </source>
</evidence>
<dbReference type="Proteomes" id="UP000887565">
    <property type="component" value="Unplaced"/>
</dbReference>
<organism evidence="1 2">
    <name type="scientific">Romanomermis culicivorax</name>
    <name type="common">Nematode worm</name>
    <dbReference type="NCBI Taxonomy" id="13658"/>
    <lineage>
        <taxon>Eukaryota</taxon>
        <taxon>Metazoa</taxon>
        <taxon>Ecdysozoa</taxon>
        <taxon>Nematoda</taxon>
        <taxon>Enoplea</taxon>
        <taxon>Dorylaimia</taxon>
        <taxon>Mermithida</taxon>
        <taxon>Mermithoidea</taxon>
        <taxon>Mermithidae</taxon>
        <taxon>Romanomermis</taxon>
    </lineage>
</organism>